<sequence length="238" mass="26743">MTATRSPRYQRIKTYLLDGIRSRQFLPGHKLPPELELARTFGVSRMTVSKAIRDLTEDGVLLRFAGDGTYVAESKVEASLVDNGQDIAAEIVARGHAYNAEQLLLETVPADEDVAARFALQPGAPVCHLLLLHREDGLAVQLEEHYFNPQWAADFTEQDFTRVTPLAFIQRRCPLTGFEHAVWAVLPNLAEQYRLGIPSDEPCLLVIRLVWSHHRLVSFVRLLHPGSRYMLHARAGIG</sequence>
<dbReference type="Proteomes" id="UP001168540">
    <property type="component" value="Unassembled WGS sequence"/>
</dbReference>
<feature type="domain" description="HTH gntR-type" evidence="4">
    <location>
        <begin position="6"/>
        <end position="74"/>
    </location>
</feature>
<organism evidence="5 6">
    <name type="scientific">Crenobacter oryzisoli</name>
    <dbReference type="NCBI Taxonomy" id="3056844"/>
    <lineage>
        <taxon>Bacteria</taxon>
        <taxon>Pseudomonadati</taxon>
        <taxon>Pseudomonadota</taxon>
        <taxon>Betaproteobacteria</taxon>
        <taxon>Neisseriales</taxon>
        <taxon>Neisseriaceae</taxon>
        <taxon>Crenobacter</taxon>
    </lineage>
</organism>
<dbReference type="CDD" id="cd07377">
    <property type="entry name" value="WHTH_GntR"/>
    <property type="match status" value="1"/>
</dbReference>
<dbReference type="InterPro" id="IPR036388">
    <property type="entry name" value="WH-like_DNA-bd_sf"/>
</dbReference>
<dbReference type="RefSeq" id="WP_289831827.1">
    <property type="nucleotide sequence ID" value="NZ_JAUEDK010000056.1"/>
</dbReference>
<dbReference type="InterPro" id="IPR050679">
    <property type="entry name" value="Bact_HTH_transcr_reg"/>
</dbReference>
<keyword evidence="1" id="KW-0805">Transcription regulation</keyword>
<keyword evidence="6" id="KW-1185">Reference proteome</keyword>
<gene>
    <name evidence="5" type="ORF">QU481_20285</name>
</gene>
<proteinExistence type="predicted"/>
<keyword evidence="2" id="KW-0238">DNA-binding</keyword>
<dbReference type="Gene3D" id="3.40.1410.10">
    <property type="entry name" value="Chorismate lyase-like"/>
    <property type="match status" value="1"/>
</dbReference>
<dbReference type="InterPro" id="IPR028978">
    <property type="entry name" value="Chorismate_lyase_/UTRA_dom_sf"/>
</dbReference>
<reference evidence="5" key="1">
    <citation type="submission" date="2023-06" db="EMBL/GenBank/DDBJ databases">
        <authorList>
            <person name="Zhang S."/>
        </authorList>
    </citation>
    <scope>NUCLEOTIDE SEQUENCE</scope>
    <source>
        <strain evidence="5">SG2303</strain>
    </source>
</reference>
<dbReference type="Pfam" id="PF00392">
    <property type="entry name" value="GntR"/>
    <property type="match status" value="1"/>
</dbReference>
<dbReference type="Gene3D" id="1.10.10.10">
    <property type="entry name" value="Winged helix-like DNA-binding domain superfamily/Winged helix DNA-binding domain"/>
    <property type="match status" value="1"/>
</dbReference>
<name>A0ABT7XUF2_9NEIS</name>
<dbReference type="SMART" id="SM00345">
    <property type="entry name" value="HTH_GNTR"/>
    <property type="match status" value="1"/>
</dbReference>
<dbReference type="PROSITE" id="PS50949">
    <property type="entry name" value="HTH_GNTR"/>
    <property type="match status" value="1"/>
</dbReference>
<dbReference type="SMART" id="SM00866">
    <property type="entry name" value="UTRA"/>
    <property type="match status" value="1"/>
</dbReference>
<evidence type="ECO:0000313" key="6">
    <source>
        <dbReference type="Proteomes" id="UP001168540"/>
    </source>
</evidence>
<accession>A0ABT7XUF2</accession>
<dbReference type="PANTHER" id="PTHR44846">
    <property type="entry name" value="MANNOSYL-D-GLYCERATE TRANSPORT/METABOLISM SYSTEM REPRESSOR MNGR-RELATED"/>
    <property type="match status" value="1"/>
</dbReference>
<dbReference type="SUPFAM" id="SSF64288">
    <property type="entry name" value="Chorismate lyase-like"/>
    <property type="match status" value="1"/>
</dbReference>
<dbReference type="SUPFAM" id="SSF46785">
    <property type="entry name" value="Winged helix' DNA-binding domain"/>
    <property type="match status" value="1"/>
</dbReference>
<protein>
    <submittedName>
        <fullName evidence="5">UTRA domain-containing protein</fullName>
    </submittedName>
</protein>
<evidence type="ECO:0000259" key="4">
    <source>
        <dbReference type="PROSITE" id="PS50949"/>
    </source>
</evidence>
<dbReference type="PRINTS" id="PR00035">
    <property type="entry name" value="HTHGNTR"/>
</dbReference>
<dbReference type="Pfam" id="PF07702">
    <property type="entry name" value="UTRA"/>
    <property type="match status" value="1"/>
</dbReference>
<dbReference type="InterPro" id="IPR011663">
    <property type="entry name" value="UTRA"/>
</dbReference>
<evidence type="ECO:0000256" key="1">
    <source>
        <dbReference type="ARBA" id="ARBA00023015"/>
    </source>
</evidence>
<keyword evidence="3" id="KW-0804">Transcription</keyword>
<dbReference type="PANTHER" id="PTHR44846:SF16">
    <property type="entry name" value="TRANSCRIPTIONAL REGULATOR PHNF-RELATED"/>
    <property type="match status" value="1"/>
</dbReference>
<dbReference type="InterPro" id="IPR000524">
    <property type="entry name" value="Tscrpt_reg_HTH_GntR"/>
</dbReference>
<evidence type="ECO:0000256" key="3">
    <source>
        <dbReference type="ARBA" id="ARBA00023163"/>
    </source>
</evidence>
<dbReference type="EMBL" id="JAUEDK010000056">
    <property type="protein sequence ID" value="MDN0077184.1"/>
    <property type="molecule type" value="Genomic_DNA"/>
</dbReference>
<evidence type="ECO:0000313" key="5">
    <source>
        <dbReference type="EMBL" id="MDN0077184.1"/>
    </source>
</evidence>
<comment type="caution">
    <text evidence="5">The sequence shown here is derived from an EMBL/GenBank/DDBJ whole genome shotgun (WGS) entry which is preliminary data.</text>
</comment>
<evidence type="ECO:0000256" key="2">
    <source>
        <dbReference type="ARBA" id="ARBA00023125"/>
    </source>
</evidence>
<dbReference type="InterPro" id="IPR036390">
    <property type="entry name" value="WH_DNA-bd_sf"/>
</dbReference>